<dbReference type="EMBL" id="JQCF01000010">
    <property type="protein sequence ID" value="KRN99283.1"/>
    <property type="molecule type" value="Genomic_DNA"/>
</dbReference>
<keyword evidence="2" id="KW-1185">Reference proteome</keyword>
<dbReference type="RefSeq" id="WP_057880694.1">
    <property type="nucleotide sequence ID" value="NZ_JQCF01000010.1"/>
</dbReference>
<evidence type="ECO:0000313" key="2">
    <source>
        <dbReference type="Proteomes" id="UP000051006"/>
    </source>
</evidence>
<gene>
    <name evidence="1" type="ORF">IV57_GL000339</name>
</gene>
<comment type="caution">
    <text evidence="1">The sequence shown here is derived from an EMBL/GenBank/DDBJ whole genome shotgun (WGS) entry which is preliminary data.</text>
</comment>
<accession>A0A0R2LBS7</accession>
<dbReference type="OrthoDB" id="3233189at2"/>
<evidence type="ECO:0000313" key="1">
    <source>
        <dbReference type="EMBL" id="KRN99283.1"/>
    </source>
</evidence>
<dbReference type="InterPro" id="IPR018757">
    <property type="entry name" value="DUF2316"/>
</dbReference>
<proteinExistence type="predicted"/>
<dbReference type="PATRIC" id="fig|993692.3.peg.344"/>
<dbReference type="Pfam" id="PF10078">
    <property type="entry name" value="DUF2316"/>
    <property type="match status" value="1"/>
</dbReference>
<evidence type="ECO:0008006" key="3">
    <source>
        <dbReference type="Google" id="ProtNLM"/>
    </source>
</evidence>
<dbReference type="Proteomes" id="UP000051006">
    <property type="component" value="Unassembled WGS sequence"/>
</dbReference>
<reference evidence="1 2" key="1">
    <citation type="journal article" date="2015" name="Genome Announc.">
        <title>Expanding the biotechnology potential of lactobacilli through comparative genomics of 213 strains and associated genera.</title>
        <authorList>
            <person name="Sun Z."/>
            <person name="Harris H.M."/>
            <person name="McCann A."/>
            <person name="Guo C."/>
            <person name="Argimon S."/>
            <person name="Zhang W."/>
            <person name="Yang X."/>
            <person name="Jeffery I.B."/>
            <person name="Cooney J.C."/>
            <person name="Kagawa T.F."/>
            <person name="Liu W."/>
            <person name="Song Y."/>
            <person name="Salvetti E."/>
            <person name="Wrobel A."/>
            <person name="Rasinkangas P."/>
            <person name="Parkhill J."/>
            <person name="Rea M.C."/>
            <person name="O'Sullivan O."/>
            <person name="Ritari J."/>
            <person name="Douillard F.P."/>
            <person name="Paul Ross R."/>
            <person name="Yang R."/>
            <person name="Briner A.E."/>
            <person name="Felis G.E."/>
            <person name="de Vos W.M."/>
            <person name="Barrangou R."/>
            <person name="Klaenhammer T.R."/>
            <person name="Caufield P.W."/>
            <person name="Cui Y."/>
            <person name="Zhang H."/>
            <person name="O'Toole P.W."/>
        </authorList>
    </citation>
    <scope>NUCLEOTIDE SEQUENCE [LARGE SCALE GENOMIC DNA]</scope>
    <source>
        <strain evidence="1 2">DSM 24716</strain>
    </source>
</reference>
<name>A0A0R2LBS7_9LACO</name>
<sequence>MTLNPQQITNTINELQENFELSGLTKQQVATDLNISLNKLDTIMNLNQESLNDPWIVRNYLIDKVRAKNQEPVPFTALAGDWHHYWFLNSRIIDKRKITAGDN</sequence>
<protein>
    <recommendedName>
        <fullName evidence="3">DUF2316 family protein</fullName>
    </recommendedName>
</protein>
<organism evidence="1 2">
    <name type="scientific">Companilactobacillus kimchiensis</name>
    <dbReference type="NCBI Taxonomy" id="993692"/>
    <lineage>
        <taxon>Bacteria</taxon>
        <taxon>Bacillati</taxon>
        <taxon>Bacillota</taxon>
        <taxon>Bacilli</taxon>
        <taxon>Lactobacillales</taxon>
        <taxon>Lactobacillaceae</taxon>
        <taxon>Companilactobacillus</taxon>
    </lineage>
</organism>
<dbReference type="STRING" id="993692.IV57_GL000339"/>
<dbReference type="AlphaFoldDB" id="A0A0R2LBS7"/>